<dbReference type="GO" id="GO:0004222">
    <property type="term" value="F:metalloendopeptidase activity"/>
    <property type="evidence" value="ECO:0007669"/>
    <property type="project" value="InterPro"/>
</dbReference>
<comment type="similarity">
    <text evidence="2">Belongs to the peptidase U48 family.</text>
</comment>
<comment type="catalytic activity">
    <reaction evidence="9">
        <text>Hydrolyzes the peptide bond -P2-(S-farnesyl or geranylgeranyl)C-P1'-P2'-P3'-COOH where P1' and P2' are amino acids with aliphatic sidechains and P3' is any C-terminal residue.</text>
        <dbReference type="EC" id="3.4.26.1"/>
    </reaction>
</comment>
<dbReference type="GO" id="GO:0071586">
    <property type="term" value="P:CAAX-box protein processing"/>
    <property type="evidence" value="ECO:0007669"/>
    <property type="project" value="InterPro"/>
</dbReference>
<feature type="transmembrane region" description="Helical" evidence="11">
    <location>
        <begin position="6"/>
        <end position="26"/>
    </location>
</feature>
<organism evidence="13 14">
    <name type="scientific">Maudiozyma saulgeensis</name>
    <dbReference type="NCBI Taxonomy" id="1789683"/>
    <lineage>
        <taxon>Eukaryota</taxon>
        <taxon>Fungi</taxon>
        <taxon>Dikarya</taxon>
        <taxon>Ascomycota</taxon>
        <taxon>Saccharomycotina</taxon>
        <taxon>Saccharomycetes</taxon>
        <taxon>Saccharomycetales</taxon>
        <taxon>Saccharomycetaceae</taxon>
        <taxon>Maudiozyma</taxon>
    </lineage>
</organism>
<feature type="domain" description="CAAX prenyl protease 2/Lysostaphin resistance protein A-like" evidence="12">
    <location>
        <begin position="141"/>
        <end position="252"/>
    </location>
</feature>
<dbReference type="AlphaFoldDB" id="A0A1X7R9Z4"/>
<dbReference type="InterPro" id="IPR003675">
    <property type="entry name" value="Rce1/LyrA-like_dom"/>
</dbReference>
<keyword evidence="3 13" id="KW-0645">Protease</keyword>
<evidence type="ECO:0000256" key="7">
    <source>
        <dbReference type="ARBA" id="ARBA00022989"/>
    </source>
</evidence>
<dbReference type="Pfam" id="PF02517">
    <property type="entry name" value="Rce1-like"/>
    <property type="match status" value="1"/>
</dbReference>
<keyword evidence="7 11" id="KW-1133">Transmembrane helix</keyword>
<dbReference type="OrthoDB" id="271604at2759"/>
<reference evidence="13 14" key="1">
    <citation type="submission" date="2017-04" db="EMBL/GenBank/DDBJ databases">
        <authorList>
            <person name="Afonso C.L."/>
            <person name="Miller P.J."/>
            <person name="Scott M.A."/>
            <person name="Spackman E."/>
            <person name="Goraichik I."/>
            <person name="Dimitrov K.M."/>
            <person name="Suarez D.L."/>
            <person name="Swayne D.E."/>
        </authorList>
    </citation>
    <scope>NUCLEOTIDE SEQUENCE [LARGE SCALE GENOMIC DNA]</scope>
</reference>
<evidence type="ECO:0000256" key="9">
    <source>
        <dbReference type="ARBA" id="ARBA00047280"/>
    </source>
</evidence>
<evidence type="ECO:0000256" key="10">
    <source>
        <dbReference type="ARBA" id="ARBA00049729"/>
    </source>
</evidence>
<evidence type="ECO:0000256" key="4">
    <source>
        <dbReference type="ARBA" id="ARBA00022692"/>
    </source>
</evidence>
<evidence type="ECO:0000256" key="8">
    <source>
        <dbReference type="ARBA" id="ARBA00023136"/>
    </source>
</evidence>
<dbReference type="InterPro" id="IPR039731">
    <property type="entry name" value="Rce1"/>
</dbReference>
<feature type="transmembrane region" description="Helical" evidence="11">
    <location>
        <begin position="285"/>
        <end position="301"/>
    </location>
</feature>
<evidence type="ECO:0000256" key="6">
    <source>
        <dbReference type="ARBA" id="ARBA00022824"/>
    </source>
</evidence>
<keyword evidence="4 11" id="KW-0812">Transmembrane</keyword>
<dbReference type="STRING" id="1789683.A0A1X7R9Z4"/>
<protein>
    <recommendedName>
        <fullName evidence="10">intramembrane prenyl-peptidase Rce1</fullName>
        <ecNumber evidence="10">3.4.26.1</ecNumber>
    </recommendedName>
</protein>
<evidence type="ECO:0000256" key="3">
    <source>
        <dbReference type="ARBA" id="ARBA00022670"/>
    </source>
</evidence>
<feature type="transmembrane region" description="Helical" evidence="11">
    <location>
        <begin position="104"/>
        <end position="124"/>
    </location>
</feature>
<evidence type="ECO:0000256" key="2">
    <source>
        <dbReference type="ARBA" id="ARBA00006897"/>
    </source>
</evidence>
<dbReference type="EC" id="3.4.26.1" evidence="10"/>
<evidence type="ECO:0000313" key="14">
    <source>
        <dbReference type="Proteomes" id="UP000196158"/>
    </source>
</evidence>
<dbReference type="PANTHER" id="PTHR13046:SF0">
    <property type="entry name" value="CAAX PRENYL PROTEASE 2"/>
    <property type="match status" value="1"/>
</dbReference>
<evidence type="ECO:0000256" key="11">
    <source>
        <dbReference type="SAM" id="Phobius"/>
    </source>
</evidence>
<keyword evidence="5" id="KW-0378">Hydrolase</keyword>
<gene>
    <name evidence="13" type="ORF">KASA_0I00352G</name>
</gene>
<evidence type="ECO:0000313" key="13">
    <source>
        <dbReference type="EMBL" id="SMN22036.1"/>
    </source>
</evidence>
<dbReference type="EMBL" id="FXLY01000010">
    <property type="protein sequence ID" value="SMN22036.1"/>
    <property type="molecule type" value="Genomic_DNA"/>
</dbReference>
<feature type="transmembrane region" description="Helical" evidence="11">
    <location>
        <begin position="226"/>
        <end position="245"/>
    </location>
</feature>
<dbReference type="PANTHER" id="PTHR13046">
    <property type="entry name" value="PROTEASE U48 CAAX PRENYL PROTEASE RCE1"/>
    <property type="match status" value="1"/>
</dbReference>
<dbReference type="GO" id="GO:0005789">
    <property type="term" value="C:endoplasmic reticulum membrane"/>
    <property type="evidence" value="ECO:0007669"/>
    <property type="project" value="UniProtKB-SubCell"/>
</dbReference>
<sequence length="307" mass="35413">MTSALIGYSVLFYISASYVSVLYITARDAEQYKRKRDDPRVIRSRMKRISLLTIFNIFFIPLLQTKFNKSNYINNLLNLGIIPGRQLNGQWNNTLYFKNFFESLILICQLYIGPIIDTILYYVVSNCSSLISDINDLYNNIWSVRNNIFAPITEEIFYTSMLLTTYMTFFDDGDLTFKKLLIEPPLFFGIAHIHHSYEIYLLGTQTIISIIISTTFQILYTSLFGILTNYIFLITHGNLLSCIILHSICNIIGFPNGSELISYLTIIKPSNSNIMKRLLQIWQKVYIGLLVIGIILFAKGLDNFTQI</sequence>
<evidence type="ECO:0000259" key="12">
    <source>
        <dbReference type="Pfam" id="PF02517"/>
    </source>
</evidence>
<comment type="subcellular location">
    <subcellularLocation>
        <location evidence="1">Endoplasmic reticulum membrane</location>
        <topology evidence="1">Multi-pass membrane protein</topology>
    </subcellularLocation>
</comment>
<keyword evidence="6" id="KW-0256">Endoplasmic reticulum</keyword>
<dbReference type="Proteomes" id="UP000196158">
    <property type="component" value="Unassembled WGS sequence"/>
</dbReference>
<accession>A0A1X7R9Z4</accession>
<feature type="transmembrane region" description="Helical" evidence="11">
    <location>
        <begin position="199"/>
        <end position="220"/>
    </location>
</feature>
<proteinExistence type="inferred from homology"/>
<evidence type="ECO:0000256" key="1">
    <source>
        <dbReference type="ARBA" id="ARBA00004477"/>
    </source>
</evidence>
<evidence type="ECO:0000256" key="5">
    <source>
        <dbReference type="ARBA" id="ARBA00022801"/>
    </source>
</evidence>
<keyword evidence="14" id="KW-1185">Reference proteome</keyword>
<feature type="transmembrane region" description="Helical" evidence="11">
    <location>
        <begin position="49"/>
        <end position="67"/>
    </location>
</feature>
<keyword evidence="8 11" id="KW-0472">Membrane</keyword>
<name>A0A1X7R9Z4_9SACH</name>